<dbReference type="GO" id="GO:0022857">
    <property type="term" value="F:transmembrane transporter activity"/>
    <property type="evidence" value="ECO:0007669"/>
    <property type="project" value="UniProtKB-UniRule"/>
</dbReference>
<keyword evidence="3 6" id="KW-0812">Transmembrane</keyword>
<keyword evidence="8" id="KW-1185">Reference proteome</keyword>
<feature type="transmembrane region" description="Helical" evidence="6">
    <location>
        <begin position="398"/>
        <end position="420"/>
    </location>
</feature>
<comment type="caution">
    <text evidence="7">The sequence shown here is derived from an EMBL/GenBank/DDBJ whole genome shotgun (WGS) entry which is preliminary data.</text>
</comment>
<dbReference type="EMBL" id="JAZDUA010000451">
    <property type="protein sequence ID" value="KAK7792382.1"/>
    <property type="molecule type" value="Genomic_DNA"/>
</dbReference>
<feature type="transmembrane region" description="Helical" evidence="6">
    <location>
        <begin position="290"/>
        <end position="314"/>
    </location>
</feature>
<feature type="transmembrane region" description="Helical" evidence="6">
    <location>
        <begin position="176"/>
        <end position="194"/>
    </location>
</feature>
<gene>
    <name evidence="7" type="ORF">R5R35_007734</name>
</gene>
<sequence>MGSCCSSSDRVEPANTSQIPLKGSHENSAYEFEARAKNRGCTDVIFLILLAVFLGGAVYFLAHCYHNGDIDRVLNGYDSCGNVCGKKNAPDSTITCLGVDHTDKKFLQINGINGIILNQKNIDRKCVSSCEGYRQLLNRCIPQETKENKKTYFTKTGIPDYLQEVTEDLDICKMEILYLFLISFGFSVLLIIFFRFLAGVVVWVILIGAMITSVAGTVFLWILWKNKKDALKTKTHDVDSATESVTSYLAFAIAATIVTVIIWLVILVMRKRIKLVVQLFKEAGKAISSMPLILFEPILTFLSIGGLIAIWLYFSLWIESAGFLTRVPETDPKYYYKKDTIIKVARWYNLFALFWLVQFCVGCQHMVIAGAVSKWFFTRDRNLMGCPIARSFWNLIRYHLGSVALGSFLIALVQIIRAILKYVESKTKASENAVSRCIFRTCQCCLWCFEKVLQFFSRNAYIEVAMNGYNFCKGGQQAFKLFATNALRVAAINSVGDFVLFLGKAIVVIATVLIGVHMLQDKEEIQHKWIPLALVGLFAYVVSHIFVTVYEMAIDTIFLCFCEDCEENDGLSRPYYMSRGLMEFVQNSKKALSIRDNPRAEAWSSSPHKK</sequence>
<keyword evidence="5 6" id="KW-0472">Membrane</keyword>
<evidence type="ECO:0000313" key="7">
    <source>
        <dbReference type="EMBL" id="KAK7792382.1"/>
    </source>
</evidence>
<dbReference type="Pfam" id="PF04515">
    <property type="entry name" value="Choline_transpo"/>
    <property type="match status" value="1"/>
</dbReference>
<accession>A0AAN9YWQ6</accession>
<keyword evidence="4 6" id="KW-1133">Transmembrane helix</keyword>
<protein>
    <recommendedName>
        <fullName evidence="6">Choline transporter-like protein</fullName>
    </recommendedName>
</protein>
<evidence type="ECO:0000256" key="5">
    <source>
        <dbReference type="ARBA" id="ARBA00023136"/>
    </source>
</evidence>
<proteinExistence type="inferred from homology"/>
<comment type="subcellular location">
    <subcellularLocation>
        <location evidence="6">Cell membrane</location>
        <topology evidence="6">Multi-pass membrane protein</topology>
    </subcellularLocation>
    <subcellularLocation>
        <location evidence="1">Membrane</location>
        <topology evidence="1">Multi-pass membrane protein</topology>
    </subcellularLocation>
</comment>
<feature type="transmembrane region" description="Helical" evidence="6">
    <location>
        <begin position="44"/>
        <end position="62"/>
    </location>
</feature>
<dbReference type="Proteomes" id="UP001378592">
    <property type="component" value="Unassembled WGS sequence"/>
</dbReference>
<dbReference type="InterPro" id="IPR007603">
    <property type="entry name" value="Choline_transptr-like"/>
</dbReference>
<feature type="transmembrane region" description="Helical" evidence="6">
    <location>
        <begin position="248"/>
        <end position="269"/>
    </location>
</feature>
<evidence type="ECO:0000256" key="6">
    <source>
        <dbReference type="RuleBase" id="RU368066"/>
    </source>
</evidence>
<feature type="transmembrane region" description="Helical" evidence="6">
    <location>
        <begin position="353"/>
        <end position="377"/>
    </location>
</feature>
<evidence type="ECO:0000256" key="4">
    <source>
        <dbReference type="ARBA" id="ARBA00022989"/>
    </source>
</evidence>
<dbReference type="AlphaFoldDB" id="A0AAN9YWQ6"/>
<evidence type="ECO:0000256" key="2">
    <source>
        <dbReference type="ARBA" id="ARBA00007168"/>
    </source>
</evidence>
<dbReference type="GO" id="GO:0005886">
    <property type="term" value="C:plasma membrane"/>
    <property type="evidence" value="ECO:0007669"/>
    <property type="project" value="UniProtKB-SubCell"/>
</dbReference>
<evidence type="ECO:0000256" key="1">
    <source>
        <dbReference type="ARBA" id="ARBA00004141"/>
    </source>
</evidence>
<evidence type="ECO:0000256" key="3">
    <source>
        <dbReference type="ARBA" id="ARBA00022692"/>
    </source>
</evidence>
<name>A0AAN9YWQ6_9ORTH</name>
<reference evidence="7 8" key="1">
    <citation type="submission" date="2024-03" db="EMBL/GenBank/DDBJ databases">
        <title>The genome assembly and annotation of the cricket Gryllus longicercus Weissman &amp; Gray.</title>
        <authorList>
            <person name="Szrajer S."/>
            <person name="Gray D."/>
            <person name="Ylla G."/>
        </authorList>
    </citation>
    <scope>NUCLEOTIDE SEQUENCE [LARGE SCALE GENOMIC DNA]</scope>
    <source>
        <strain evidence="7">DAG 2021-001</strain>
        <tissue evidence="7">Whole body minus gut</tissue>
    </source>
</reference>
<organism evidence="7 8">
    <name type="scientific">Gryllus longicercus</name>
    <dbReference type="NCBI Taxonomy" id="2509291"/>
    <lineage>
        <taxon>Eukaryota</taxon>
        <taxon>Metazoa</taxon>
        <taxon>Ecdysozoa</taxon>
        <taxon>Arthropoda</taxon>
        <taxon>Hexapoda</taxon>
        <taxon>Insecta</taxon>
        <taxon>Pterygota</taxon>
        <taxon>Neoptera</taxon>
        <taxon>Polyneoptera</taxon>
        <taxon>Orthoptera</taxon>
        <taxon>Ensifera</taxon>
        <taxon>Gryllidea</taxon>
        <taxon>Grylloidea</taxon>
        <taxon>Gryllidae</taxon>
        <taxon>Gryllinae</taxon>
        <taxon>Gryllus</taxon>
    </lineage>
</organism>
<dbReference type="PANTHER" id="PTHR12385">
    <property type="entry name" value="CHOLINE TRANSPORTER-LIKE (SLC FAMILY 44)"/>
    <property type="match status" value="1"/>
</dbReference>
<comment type="similarity">
    <text evidence="2 6">Belongs to the CTL (choline transporter-like) family.</text>
</comment>
<feature type="transmembrane region" description="Helical" evidence="6">
    <location>
        <begin position="498"/>
        <end position="517"/>
    </location>
</feature>
<comment type="function">
    <text evidence="6">Choline transporter.</text>
</comment>
<evidence type="ECO:0000313" key="8">
    <source>
        <dbReference type="Proteomes" id="UP001378592"/>
    </source>
</evidence>
<dbReference type="PANTHER" id="PTHR12385:SF96">
    <property type="entry name" value="CHOLINE TRANSPORTER-LIKE PROTEIN"/>
    <property type="match status" value="1"/>
</dbReference>
<feature type="transmembrane region" description="Helical" evidence="6">
    <location>
        <begin position="529"/>
        <end position="550"/>
    </location>
</feature>
<feature type="transmembrane region" description="Helical" evidence="6">
    <location>
        <begin position="201"/>
        <end position="224"/>
    </location>
</feature>